<protein>
    <submittedName>
        <fullName evidence="1">Uncharacterized protein</fullName>
    </submittedName>
</protein>
<gene>
    <name evidence="1" type="ORF">ACHIPZ_20390</name>
</gene>
<organism evidence="1 2">
    <name type="scientific">Antrihabitans spumae</name>
    <dbReference type="NCBI Taxonomy" id="3373370"/>
    <lineage>
        <taxon>Bacteria</taxon>
        <taxon>Bacillati</taxon>
        <taxon>Actinomycetota</taxon>
        <taxon>Actinomycetes</taxon>
        <taxon>Mycobacteriales</taxon>
        <taxon>Nocardiaceae</taxon>
        <taxon>Antrihabitans</taxon>
    </lineage>
</organism>
<accession>A0ABW7JTU2</accession>
<proteinExistence type="predicted"/>
<evidence type="ECO:0000313" key="2">
    <source>
        <dbReference type="Proteomes" id="UP001609175"/>
    </source>
</evidence>
<dbReference type="RefSeq" id="WP_395116351.1">
    <property type="nucleotide sequence ID" value="NZ_JBIMSO010000062.1"/>
</dbReference>
<evidence type="ECO:0000313" key="1">
    <source>
        <dbReference type="EMBL" id="MFH5210544.1"/>
    </source>
</evidence>
<dbReference type="Proteomes" id="UP001609175">
    <property type="component" value="Unassembled WGS sequence"/>
</dbReference>
<dbReference type="EMBL" id="JBIMSO010000062">
    <property type="protein sequence ID" value="MFH5210544.1"/>
    <property type="molecule type" value="Genomic_DNA"/>
</dbReference>
<name>A0ABW7JTU2_9NOCA</name>
<sequence length="170" mass="19050">MITIVSLNDAVKSAHAEFAPLLAAITEWAAKHEKTIDLDLAAFVCAATRDGSGNQDSLTLWTRTGVQGFLSCDSFNYCSSESCKMPGGVPEALWVFLDFLYDTGHLDPRSDPLWELRKPLICYAGLGFDGRERPKGSGRLIPCECHLPYRETVEYVQREFEQGRFQPGWR</sequence>
<comment type="caution">
    <text evidence="1">The sequence shown here is derived from an EMBL/GenBank/DDBJ whole genome shotgun (WGS) entry which is preliminary data.</text>
</comment>
<reference evidence="1 2" key="1">
    <citation type="submission" date="2024-10" db="EMBL/GenBank/DDBJ databases">
        <authorList>
            <person name="Riesco R."/>
        </authorList>
    </citation>
    <scope>NUCLEOTIDE SEQUENCE [LARGE SCALE GENOMIC DNA]</scope>
    <source>
        <strain evidence="1 2">NCIMB 15449</strain>
    </source>
</reference>